<proteinExistence type="predicted"/>
<comment type="caution">
    <text evidence="2">The sequence shown here is derived from an EMBL/GenBank/DDBJ whole genome shotgun (WGS) entry which is preliminary data.</text>
</comment>
<evidence type="ECO:0000256" key="1">
    <source>
        <dbReference type="SAM" id="Phobius"/>
    </source>
</evidence>
<name>A0ABT9YMA0_9BACI</name>
<dbReference type="EMBL" id="JAUSUA010000007">
    <property type="protein sequence ID" value="MDQ0208871.1"/>
    <property type="molecule type" value="Genomic_DNA"/>
</dbReference>
<feature type="transmembrane region" description="Helical" evidence="1">
    <location>
        <begin position="6"/>
        <end position="25"/>
    </location>
</feature>
<keyword evidence="1" id="KW-1133">Transmembrane helix</keyword>
<dbReference type="RefSeq" id="WP_306985286.1">
    <property type="nucleotide sequence ID" value="NZ_JAUSUA010000007.1"/>
</dbReference>
<protein>
    <submittedName>
        <fullName evidence="2">Uncharacterized protein</fullName>
    </submittedName>
</protein>
<reference evidence="2 3" key="1">
    <citation type="submission" date="2023-07" db="EMBL/GenBank/DDBJ databases">
        <title>Genomic Encyclopedia of Type Strains, Phase IV (KMG-IV): sequencing the most valuable type-strain genomes for metagenomic binning, comparative biology and taxonomic classification.</title>
        <authorList>
            <person name="Goeker M."/>
        </authorList>
    </citation>
    <scope>NUCLEOTIDE SEQUENCE [LARGE SCALE GENOMIC DNA]</scope>
    <source>
        <strain evidence="2 3">DSM 19154</strain>
    </source>
</reference>
<dbReference type="Proteomes" id="UP001225034">
    <property type="component" value="Unassembled WGS sequence"/>
</dbReference>
<evidence type="ECO:0000313" key="3">
    <source>
        <dbReference type="Proteomes" id="UP001225034"/>
    </source>
</evidence>
<gene>
    <name evidence="2" type="ORF">J2S05_003695</name>
</gene>
<keyword evidence="1" id="KW-0472">Membrane</keyword>
<evidence type="ECO:0000313" key="2">
    <source>
        <dbReference type="EMBL" id="MDQ0208871.1"/>
    </source>
</evidence>
<organism evidence="2 3">
    <name type="scientific">Alkalicoccobacillus murimartini</name>
    <dbReference type="NCBI Taxonomy" id="171685"/>
    <lineage>
        <taxon>Bacteria</taxon>
        <taxon>Bacillati</taxon>
        <taxon>Bacillota</taxon>
        <taxon>Bacilli</taxon>
        <taxon>Bacillales</taxon>
        <taxon>Bacillaceae</taxon>
        <taxon>Alkalicoccobacillus</taxon>
    </lineage>
</organism>
<sequence>METFKLVFLIVIVLIILVVATVMKVLGTLNKFIKGFLGILIGLLLAFQLTGAEEIVNFLTSIWLISSTAEYNYNIGDIYISKKVIIVTMIIAFYEGIISLLSIGIKQLND</sequence>
<feature type="transmembrane region" description="Helical" evidence="1">
    <location>
        <begin position="85"/>
        <end position="105"/>
    </location>
</feature>
<accession>A0ABT9YMA0</accession>
<keyword evidence="1" id="KW-0812">Transmembrane</keyword>
<keyword evidence="3" id="KW-1185">Reference proteome</keyword>
<feature type="transmembrane region" description="Helical" evidence="1">
    <location>
        <begin position="55"/>
        <end position="73"/>
    </location>
</feature>